<dbReference type="GO" id="GO:0005634">
    <property type="term" value="C:nucleus"/>
    <property type="evidence" value="ECO:0007669"/>
    <property type="project" value="UniProtKB-SubCell"/>
</dbReference>
<dbReference type="InterPro" id="IPR036879">
    <property type="entry name" value="TF_MADSbox_sf"/>
</dbReference>
<dbReference type="SMART" id="SM00432">
    <property type="entry name" value="MADS"/>
    <property type="match status" value="1"/>
</dbReference>
<feature type="domain" description="MADS-box" evidence="6">
    <location>
        <begin position="1"/>
        <end position="48"/>
    </location>
</feature>
<keyword evidence="8" id="KW-1185">Reference proteome</keyword>
<sequence>MARRKLKMKLIEKEKARAATLKKRLQSLKKKAHEFSTLCDVEVCMIIFEPELKDSPSRVEVWPSDPVQVETIIGRYNTMATSGSQKKTFSISDFFNMCRRQARDEVAQVCKANFKAKFPTWDDRIDNFSPEHIASCLTKLDSNIEVVKRKIMLMKGDDEQKLLRSELRTLGGFGARSTLSSSDNYIPAAALHLWNRSLLDNNIQTHTPLEIVNHFDLIQDIPRKNSEFGVIRDQPPLPARPLDMQLPSFSPADEALVKLSLSLNPIEKSLRMSMMNDLGFGVRSGIASSSKNSFPNNAMYNPPPSYSICHDPRFGMPSNDVMFDSASMPVLHDPRSNGVQNNVMLKEPKSALETCFYAPSMRPEVATYNQQQLMMPHVFSQMPPPEFTDFYHDINQHEMINKKQRF</sequence>
<dbReference type="InterPro" id="IPR033897">
    <property type="entry name" value="SRF-like_MADS-box"/>
</dbReference>
<keyword evidence="4" id="KW-0804">Transcription</keyword>
<evidence type="ECO:0000256" key="4">
    <source>
        <dbReference type="ARBA" id="ARBA00023163"/>
    </source>
</evidence>
<dbReference type="OrthoDB" id="601557at2759"/>
<comment type="subcellular location">
    <subcellularLocation>
        <location evidence="1">Nucleus</location>
    </subcellularLocation>
</comment>
<dbReference type="PANTHER" id="PTHR11945:SF502">
    <property type="entry name" value="AGAMOUS-LIKE MADS-BOX PROTEIN AGL81"/>
    <property type="match status" value="1"/>
</dbReference>
<keyword evidence="2" id="KW-0805">Transcription regulation</keyword>
<dbReference type="Gramene" id="KJB43372">
    <property type="protein sequence ID" value="KJB43372"/>
    <property type="gene ID" value="B456_007G196600"/>
</dbReference>
<dbReference type="AlphaFoldDB" id="A0A0D2PC46"/>
<dbReference type="GO" id="GO:0046983">
    <property type="term" value="F:protein dimerization activity"/>
    <property type="evidence" value="ECO:0007669"/>
    <property type="project" value="InterPro"/>
</dbReference>
<dbReference type="Pfam" id="PF00319">
    <property type="entry name" value="SRF-TF"/>
    <property type="match status" value="1"/>
</dbReference>
<evidence type="ECO:0000259" key="6">
    <source>
        <dbReference type="PROSITE" id="PS50066"/>
    </source>
</evidence>
<keyword evidence="3" id="KW-0238">DNA-binding</keyword>
<evidence type="ECO:0000256" key="1">
    <source>
        <dbReference type="ARBA" id="ARBA00004123"/>
    </source>
</evidence>
<gene>
    <name evidence="7" type="ORF">B456_007G196600</name>
</gene>
<dbReference type="PROSITE" id="PS50066">
    <property type="entry name" value="MADS_BOX_2"/>
    <property type="match status" value="1"/>
</dbReference>
<proteinExistence type="predicted"/>
<dbReference type="KEGG" id="gra:105801522"/>
<evidence type="ECO:0000256" key="5">
    <source>
        <dbReference type="ARBA" id="ARBA00023242"/>
    </source>
</evidence>
<dbReference type="PANTHER" id="PTHR11945">
    <property type="entry name" value="MADS BOX PROTEIN"/>
    <property type="match status" value="1"/>
</dbReference>
<dbReference type="GO" id="GO:0000978">
    <property type="term" value="F:RNA polymerase II cis-regulatory region sequence-specific DNA binding"/>
    <property type="evidence" value="ECO:0007669"/>
    <property type="project" value="TreeGrafter"/>
</dbReference>
<protein>
    <recommendedName>
        <fullName evidence="6">MADS-box domain-containing protein</fullName>
    </recommendedName>
</protein>
<name>A0A0D2PC46_GOSRA</name>
<dbReference type="PRINTS" id="PR00404">
    <property type="entry name" value="MADSDOMAIN"/>
</dbReference>
<dbReference type="Proteomes" id="UP000032304">
    <property type="component" value="Chromosome 7"/>
</dbReference>
<dbReference type="Gene3D" id="3.40.1810.10">
    <property type="entry name" value="Transcription factor, MADS-box"/>
    <property type="match status" value="1"/>
</dbReference>
<evidence type="ECO:0000313" key="8">
    <source>
        <dbReference type="Proteomes" id="UP000032304"/>
    </source>
</evidence>
<reference evidence="7 8" key="1">
    <citation type="journal article" date="2012" name="Nature">
        <title>Repeated polyploidization of Gossypium genomes and the evolution of spinnable cotton fibres.</title>
        <authorList>
            <person name="Paterson A.H."/>
            <person name="Wendel J.F."/>
            <person name="Gundlach H."/>
            <person name="Guo H."/>
            <person name="Jenkins J."/>
            <person name="Jin D."/>
            <person name="Llewellyn D."/>
            <person name="Showmaker K.C."/>
            <person name="Shu S."/>
            <person name="Udall J."/>
            <person name="Yoo M.J."/>
            <person name="Byers R."/>
            <person name="Chen W."/>
            <person name="Doron-Faigenboim A."/>
            <person name="Duke M.V."/>
            <person name="Gong L."/>
            <person name="Grimwood J."/>
            <person name="Grover C."/>
            <person name="Grupp K."/>
            <person name="Hu G."/>
            <person name="Lee T.H."/>
            <person name="Li J."/>
            <person name="Lin L."/>
            <person name="Liu T."/>
            <person name="Marler B.S."/>
            <person name="Page J.T."/>
            <person name="Roberts A.W."/>
            <person name="Romanel E."/>
            <person name="Sanders W.S."/>
            <person name="Szadkowski E."/>
            <person name="Tan X."/>
            <person name="Tang H."/>
            <person name="Xu C."/>
            <person name="Wang J."/>
            <person name="Wang Z."/>
            <person name="Zhang D."/>
            <person name="Zhang L."/>
            <person name="Ashrafi H."/>
            <person name="Bedon F."/>
            <person name="Bowers J.E."/>
            <person name="Brubaker C.L."/>
            <person name="Chee P.W."/>
            <person name="Das S."/>
            <person name="Gingle A.R."/>
            <person name="Haigler C.H."/>
            <person name="Harker D."/>
            <person name="Hoffmann L.V."/>
            <person name="Hovav R."/>
            <person name="Jones D.C."/>
            <person name="Lemke C."/>
            <person name="Mansoor S."/>
            <person name="ur Rahman M."/>
            <person name="Rainville L.N."/>
            <person name="Rambani A."/>
            <person name="Reddy U.K."/>
            <person name="Rong J.K."/>
            <person name="Saranga Y."/>
            <person name="Scheffler B.E."/>
            <person name="Scheffler J.A."/>
            <person name="Stelly D.M."/>
            <person name="Triplett B.A."/>
            <person name="Van Deynze A."/>
            <person name="Vaslin M.F."/>
            <person name="Waghmare V.N."/>
            <person name="Walford S.A."/>
            <person name="Wright R.J."/>
            <person name="Zaki E.A."/>
            <person name="Zhang T."/>
            <person name="Dennis E.S."/>
            <person name="Mayer K.F."/>
            <person name="Peterson D.G."/>
            <person name="Rokhsar D.S."/>
            <person name="Wang X."/>
            <person name="Schmutz J."/>
        </authorList>
    </citation>
    <scope>NUCLEOTIDE SEQUENCE [LARGE SCALE GENOMIC DNA]</scope>
</reference>
<keyword evidence="5" id="KW-0539">Nucleus</keyword>
<evidence type="ECO:0000256" key="3">
    <source>
        <dbReference type="ARBA" id="ARBA00023125"/>
    </source>
</evidence>
<dbReference type="EMBL" id="CM001746">
    <property type="protein sequence ID" value="KJB43372.1"/>
    <property type="molecule type" value="Genomic_DNA"/>
</dbReference>
<dbReference type="eggNOG" id="KOG0014">
    <property type="taxonomic scope" value="Eukaryota"/>
</dbReference>
<evidence type="ECO:0000313" key="7">
    <source>
        <dbReference type="EMBL" id="KJB43372.1"/>
    </source>
</evidence>
<dbReference type="InterPro" id="IPR002100">
    <property type="entry name" value="TF_MADSbox"/>
</dbReference>
<dbReference type="GO" id="GO:0045944">
    <property type="term" value="P:positive regulation of transcription by RNA polymerase II"/>
    <property type="evidence" value="ECO:0007669"/>
    <property type="project" value="InterPro"/>
</dbReference>
<dbReference type="SUPFAM" id="SSF55455">
    <property type="entry name" value="SRF-like"/>
    <property type="match status" value="1"/>
</dbReference>
<dbReference type="OMA" id="CMIIFEP"/>
<dbReference type="GO" id="GO:0000981">
    <property type="term" value="F:DNA-binding transcription factor activity, RNA polymerase II-specific"/>
    <property type="evidence" value="ECO:0007669"/>
    <property type="project" value="InterPro"/>
</dbReference>
<dbReference type="CDD" id="cd00266">
    <property type="entry name" value="MADS_SRF_like"/>
    <property type="match status" value="1"/>
</dbReference>
<evidence type="ECO:0000256" key="2">
    <source>
        <dbReference type="ARBA" id="ARBA00023015"/>
    </source>
</evidence>
<accession>A0A0D2PC46</accession>
<organism evidence="7 8">
    <name type="scientific">Gossypium raimondii</name>
    <name type="common">Peruvian cotton</name>
    <name type="synonym">Gossypium klotzschianum subsp. raimondii</name>
    <dbReference type="NCBI Taxonomy" id="29730"/>
    <lineage>
        <taxon>Eukaryota</taxon>
        <taxon>Viridiplantae</taxon>
        <taxon>Streptophyta</taxon>
        <taxon>Embryophyta</taxon>
        <taxon>Tracheophyta</taxon>
        <taxon>Spermatophyta</taxon>
        <taxon>Magnoliopsida</taxon>
        <taxon>eudicotyledons</taxon>
        <taxon>Gunneridae</taxon>
        <taxon>Pentapetalae</taxon>
        <taxon>rosids</taxon>
        <taxon>malvids</taxon>
        <taxon>Malvales</taxon>
        <taxon>Malvaceae</taxon>
        <taxon>Malvoideae</taxon>
        <taxon>Gossypium</taxon>
    </lineage>
</organism>